<organism evidence="1 2">
    <name type="scientific">Pelotomaculum schinkii</name>
    <dbReference type="NCBI Taxonomy" id="78350"/>
    <lineage>
        <taxon>Bacteria</taxon>
        <taxon>Bacillati</taxon>
        <taxon>Bacillota</taxon>
        <taxon>Clostridia</taxon>
        <taxon>Eubacteriales</taxon>
        <taxon>Desulfotomaculaceae</taxon>
        <taxon>Pelotomaculum</taxon>
    </lineage>
</organism>
<dbReference type="AlphaFoldDB" id="A0A4Y7RDR6"/>
<protein>
    <submittedName>
        <fullName evidence="1">Uncharacterized protein</fullName>
    </submittedName>
</protein>
<comment type="caution">
    <text evidence="1">The sequence shown here is derived from an EMBL/GenBank/DDBJ whole genome shotgun (WGS) entry which is preliminary data.</text>
</comment>
<proteinExistence type="predicted"/>
<sequence length="48" mass="5483">MSKNGLKKCIFRPVFLGVLIFDVNRGKEQKSDIRISRIIVSLIDLDCC</sequence>
<dbReference type="EMBL" id="QFGA01000001">
    <property type="protein sequence ID" value="TEB07165.1"/>
    <property type="molecule type" value="Genomic_DNA"/>
</dbReference>
<gene>
    <name evidence="1" type="ORF">Psch_00708</name>
</gene>
<keyword evidence="2" id="KW-1185">Reference proteome</keyword>
<evidence type="ECO:0000313" key="1">
    <source>
        <dbReference type="EMBL" id="TEB07165.1"/>
    </source>
</evidence>
<reference evidence="1 2" key="1">
    <citation type="journal article" date="2018" name="Environ. Microbiol.">
        <title>Novel energy conservation strategies and behaviour of Pelotomaculum schinkii driving syntrophic propionate catabolism.</title>
        <authorList>
            <person name="Hidalgo-Ahumada C.A.P."/>
            <person name="Nobu M.K."/>
            <person name="Narihiro T."/>
            <person name="Tamaki H."/>
            <person name="Liu W.T."/>
            <person name="Kamagata Y."/>
            <person name="Stams A.J.M."/>
            <person name="Imachi H."/>
            <person name="Sousa D.Z."/>
        </authorList>
    </citation>
    <scope>NUCLEOTIDE SEQUENCE [LARGE SCALE GENOMIC DNA]</scope>
    <source>
        <strain evidence="1 2">HH</strain>
    </source>
</reference>
<dbReference type="Proteomes" id="UP000298324">
    <property type="component" value="Unassembled WGS sequence"/>
</dbReference>
<name>A0A4Y7RDR6_9FIRM</name>
<evidence type="ECO:0000313" key="2">
    <source>
        <dbReference type="Proteomes" id="UP000298324"/>
    </source>
</evidence>
<accession>A0A4Y7RDR6</accession>